<evidence type="ECO:0000313" key="3">
    <source>
        <dbReference type="Proteomes" id="UP000177306"/>
    </source>
</evidence>
<evidence type="ECO:0000256" key="1">
    <source>
        <dbReference type="SAM" id="Phobius"/>
    </source>
</evidence>
<accession>A0A1F6EHT9</accession>
<keyword evidence="1" id="KW-1133">Transmembrane helix</keyword>
<protein>
    <submittedName>
        <fullName evidence="2">Uncharacterized protein</fullName>
    </submittedName>
</protein>
<organism evidence="2 3">
    <name type="scientific">Candidatus Kaiserbacteria bacterium RIFCSPLOWO2_01_FULL_53_17</name>
    <dbReference type="NCBI Taxonomy" id="1798511"/>
    <lineage>
        <taxon>Bacteria</taxon>
        <taxon>Candidatus Kaiseribacteriota</taxon>
    </lineage>
</organism>
<dbReference type="AlphaFoldDB" id="A0A1F6EHT9"/>
<reference evidence="2 3" key="1">
    <citation type="journal article" date="2016" name="Nat. Commun.">
        <title>Thousands of microbial genomes shed light on interconnected biogeochemical processes in an aquifer system.</title>
        <authorList>
            <person name="Anantharaman K."/>
            <person name="Brown C.T."/>
            <person name="Hug L.A."/>
            <person name="Sharon I."/>
            <person name="Castelle C.J."/>
            <person name="Probst A.J."/>
            <person name="Thomas B.C."/>
            <person name="Singh A."/>
            <person name="Wilkins M.J."/>
            <person name="Karaoz U."/>
            <person name="Brodie E.L."/>
            <person name="Williams K.H."/>
            <person name="Hubbard S.S."/>
            <person name="Banfield J.F."/>
        </authorList>
    </citation>
    <scope>NUCLEOTIDE SEQUENCE [LARGE SCALE GENOMIC DNA]</scope>
</reference>
<name>A0A1F6EHT9_9BACT</name>
<dbReference type="EMBL" id="MFLY01000005">
    <property type="protein sequence ID" value="OGG73211.1"/>
    <property type="molecule type" value="Genomic_DNA"/>
</dbReference>
<sequence length="228" mass="24240">MESNIRSSFIPQAPVIAAPSGGGRKKSGGFDMFMLLSLILFIASAVLAVGVFLYVQYMQASSASKLEQLNRAKAAFEPALIAELTRLDDRMRAADEVLGKHVAPSSLFHLLEQLTLQTVAFSTLDLAAQNSTEITLTMQGAAQSMNSIALQADLLSKSGVITNPIFSNINRVLGGVRFDFTSKLNAESLRYRQVLQGGAAGAQAILEDQTLDAPFNIAPGGAIPPQGQ</sequence>
<comment type="caution">
    <text evidence="2">The sequence shown here is derived from an EMBL/GenBank/DDBJ whole genome shotgun (WGS) entry which is preliminary data.</text>
</comment>
<dbReference type="Proteomes" id="UP000177306">
    <property type="component" value="Unassembled WGS sequence"/>
</dbReference>
<feature type="transmembrane region" description="Helical" evidence="1">
    <location>
        <begin position="32"/>
        <end position="55"/>
    </location>
</feature>
<evidence type="ECO:0000313" key="2">
    <source>
        <dbReference type="EMBL" id="OGG73211.1"/>
    </source>
</evidence>
<keyword evidence="1" id="KW-0472">Membrane</keyword>
<proteinExistence type="predicted"/>
<gene>
    <name evidence="2" type="ORF">A3A38_02345</name>
</gene>
<keyword evidence="1" id="KW-0812">Transmembrane</keyword>